<evidence type="ECO:0000313" key="1">
    <source>
        <dbReference type="EMBL" id="KAL3109847.1"/>
    </source>
</evidence>
<dbReference type="EMBL" id="JBICBT010000555">
    <property type="protein sequence ID" value="KAL3109847.1"/>
    <property type="molecule type" value="Genomic_DNA"/>
</dbReference>
<proteinExistence type="predicted"/>
<protein>
    <submittedName>
        <fullName evidence="1">Uncharacterized protein</fullName>
    </submittedName>
</protein>
<dbReference type="AlphaFoldDB" id="A0ABD2L3Q4"/>
<accession>A0ABD2L3Q4</accession>
<organism evidence="1 2">
    <name type="scientific">Heterodera trifolii</name>
    <dbReference type="NCBI Taxonomy" id="157864"/>
    <lineage>
        <taxon>Eukaryota</taxon>
        <taxon>Metazoa</taxon>
        <taxon>Ecdysozoa</taxon>
        <taxon>Nematoda</taxon>
        <taxon>Chromadorea</taxon>
        <taxon>Rhabditida</taxon>
        <taxon>Tylenchina</taxon>
        <taxon>Tylenchomorpha</taxon>
        <taxon>Tylenchoidea</taxon>
        <taxon>Heteroderidae</taxon>
        <taxon>Heteroderinae</taxon>
        <taxon>Heterodera</taxon>
    </lineage>
</organism>
<dbReference type="Proteomes" id="UP001620626">
    <property type="component" value="Unassembled WGS sequence"/>
</dbReference>
<gene>
    <name evidence="1" type="ORF">niasHT_011150</name>
</gene>
<name>A0ABD2L3Q4_9BILA</name>
<evidence type="ECO:0000313" key="2">
    <source>
        <dbReference type="Proteomes" id="UP001620626"/>
    </source>
</evidence>
<comment type="caution">
    <text evidence="1">The sequence shown here is derived from an EMBL/GenBank/DDBJ whole genome shotgun (WGS) entry which is preliminary data.</text>
</comment>
<keyword evidence="2" id="KW-1185">Reference proteome</keyword>
<sequence length="283" mass="28087">MNETDKAQFGSINTAYFSAERFAYKLSCYGSERHYQSASSSVHFPPNLCFPLSKWPSLANVRFSSFSSSPFPMRFSQALRFLPTRRVSVGSAVAAALLRPAAVALSNSASAATPRGLRRLLRAAVAGAVAAADVSGGGSGGGYGGGCGGGAIKLTIGCDSPRPPPPPPCCGCQSCGCGGGCGGGGYGANGGGGCGGSIKLTIGCESPKAPPPPPCCGCGCGCGCGGCPPPPSGGGSVQLGISCDSPPPPPSCGCQPSGGCGCNRRKRMAFLRRAAAQRSVGRH</sequence>
<reference evidence="1 2" key="1">
    <citation type="submission" date="2024-10" db="EMBL/GenBank/DDBJ databases">
        <authorList>
            <person name="Kim D."/>
        </authorList>
    </citation>
    <scope>NUCLEOTIDE SEQUENCE [LARGE SCALE GENOMIC DNA]</scope>
    <source>
        <strain evidence="1">BH-2024</strain>
    </source>
</reference>